<gene>
    <name evidence="1" type="ORF">ISN44_As05g044440</name>
</gene>
<name>A0A8T2DJX7_ARASU</name>
<organism evidence="1 2">
    <name type="scientific">Arabidopsis suecica</name>
    <name type="common">Swedish thale-cress</name>
    <name type="synonym">Cardaminopsis suecica</name>
    <dbReference type="NCBI Taxonomy" id="45249"/>
    <lineage>
        <taxon>Eukaryota</taxon>
        <taxon>Viridiplantae</taxon>
        <taxon>Streptophyta</taxon>
        <taxon>Embryophyta</taxon>
        <taxon>Tracheophyta</taxon>
        <taxon>Spermatophyta</taxon>
        <taxon>Magnoliopsida</taxon>
        <taxon>eudicotyledons</taxon>
        <taxon>Gunneridae</taxon>
        <taxon>Pentapetalae</taxon>
        <taxon>rosids</taxon>
        <taxon>malvids</taxon>
        <taxon>Brassicales</taxon>
        <taxon>Brassicaceae</taxon>
        <taxon>Camelineae</taxon>
        <taxon>Arabidopsis</taxon>
    </lineage>
</organism>
<evidence type="ECO:0000313" key="2">
    <source>
        <dbReference type="Proteomes" id="UP000694251"/>
    </source>
</evidence>
<feature type="non-terminal residue" evidence="1">
    <location>
        <position position="38"/>
    </location>
</feature>
<evidence type="ECO:0000313" key="1">
    <source>
        <dbReference type="EMBL" id="KAG7612428.1"/>
    </source>
</evidence>
<protein>
    <submittedName>
        <fullName evidence="1">Uncharacterized protein</fullName>
    </submittedName>
</protein>
<accession>A0A8T2DJX7</accession>
<proteinExistence type="predicted"/>
<keyword evidence="2" id="KW-1185">Reference proteome</keyword>
<reference evidence="1 2" key="1">
    <citation type="submission" date="2020-12" db="EMBL/GenBank/DDBJ databases">
        <title>Concerted genomic and epigenomic changes stabilize Arabidopsis allopolyploids.</title>
        <authorList>
            <person name="Chen Z."/>
        </authorList>
    </citation>
    <scope>NUCLEOTIDE SEQUENCE [LARGE SCALE GENOMIC DNA]</scope>
    <source>
        <strain evidence="1">As9502</strain>
        <tissue evidence="1">Leaf</tissue>
    </source>
</reference>
<dbReference type="Proteomes" id="UP000694251">
    <property type="component" value="Chromosome 5"/>
</dbReference>
<dbReference type="EMBL" id="JAEFBJ010000005">
    <property type="protein sequence ID" value="KAG7612428.1"/>
    <property type="molecule type" value="Genomic_DNA"/>
</dbReference>
<comment type="caution">
    <text evidence="1">The sequence shown here is derived from an EMBL/GenBank/DDBJ whole genome shotgun (WGS) entry which is preliminary data.</text>
</comment>
<feature type="non-terminal residue" evidence="1">
    <location>
        <position position="1"/>
    </location>
</feature>
<dbReference type="AlphaFoldDB" id="A0A8T2DJX7"/>
<sequence>RFRLGLFFLQVERLEPEKQPRFVAAAAVIHHRRRRAEQ</sequence>